<comment type="caution">
    <text evidence="2">The sequence shown here is derived from an EMBL/GenBank/DDBJ whole genome shotgun (WGS) entry which is preliminary data.</text>
</comment>
<dbReference type="GO" id="GO:0005759">
    <property type="term" value="C:mitochondrial matrix"/>
    <property type="evidence" value="ECO:0007669"/>
    <property type="project" value="InterPro"/>
</dbReference>
<dbReference type="InterPro" id="IPR036561">
    <property type="entry name" value="MAM33_sf"/>
</dbReference>
<dbReference type="GO" id="GO:0042256">
    <property type="term" value="P:cytosolic ribosome assembly"/>
    <property type="evidence" value="ECO:0007669"/>
    <property type="project" value="TreeGrafter"/>
</dbReference>
<comment type="similarity">
    <text evidence="1">Belongs to the MAM33 family.</text>
</comment>
<gene>
    <name evidence="2" type="ORF">DdX_02811</name>
</gene>
<dbReference type="Gene3D" id="3.10.280.10">
    <property type="entry name" value="Mitochondrial glycoprotein"/>
    <property type="match status" value="1"/>
</dbReference>
<sequence>MFSPRFASTATRSLITSSLRSLTKKTPLVNAVLGSRLICPNASVRLFSSTSIKLNATQQELCQALETEIDAEKKLEVENLGGTSAPVIDGFKVSSNGAKVQLTKTHGSEKIMVFWSVNGTVDMGDEFPEEDQDPENPQMPLSVPDFTIEITKGGQRLCFECELFPSEDNQYDFNVSDFSVAPAAKDDNYDVDESVYFSTGKFIDPSLHGLLFVKYLEERGFTSEFCTQLVNFSTHYEHSQYVKLLEKIKGFVKA</sequence>
<accession>A0AAD4NGV4</accession>
<dbReference type="AlphaFoldDB" id="A0AAD4NGV4"/>
<dbReference type="Proteomes" id="UP001201812">
    <property type="component" value="Unassembled WGS sequence"/>
</dbReference>
<evidence type="ECO:0000256" key="1">
    <source>
        <dbReference type="ARBA" id="ARBA00005457"/>
    </source>
</evidence>
<protein>
    <submittedName>
        <fullName evidence="2">Mitochondrial glycoprotein domain-containing protein</fullName>
    </submittedName>
</protein>
<dbReference type="InterPro" id="IPR003428">
    <property type="entry name" value="MAM33"/>
</dbReference>
<organism evidence="2 3">
    <name type="scientific">Ditylenchus destructor</name>
    <dbReference type="NCBI Taxonomy" id="166010"/>
    <lineage>
        <taxon>Eukaryota</taxon>
        <taxon>Metazoa</taxon>
        <taxon>Ecdysozoa</taxon>
        <taxon>Nematoda</taxon>
        <taxon>Chromadorea</taxon>
        <taxon>Rhabditida</taxon>
        <taxon>Tylenchina</taxon>
        <taxon>Tylenchomorpha</taxon>
        <taxon>Sphaerularioidea</taxon>
        <taxon>Anguinidae</taxon>
        <taxon>Anguininae</taxon>
        <taxon>Ditylenchus</taxon>
    </lineage>
</organism>
<dbReference type="PANTHER" id="PTHR10826:SF1">
    <property type="entry name" value="COMPLEMENT COMPONENT 1 Q SUBCOMPONENT-BINDING PROTEIN, MITOCHONDRIAL"/>
    <property type="match status" value="1"/>
</dbReference>
<dbReference type="PANTHER" id="PTHR10826">
    <property type="entry name" value="COMPLEMENT COMPONENT 1"/>
    <property type="match status" value="1"/>
</dbReference>
<proteinExistence type="inferred from homology"/>
<name>A0AAD4NGV4_9BILA</name>
<reference evidence="2" key="1">
    <citation type="submission" date="2022-01" db="EMBL/GenBank/DDBJ databases">
        <title>Genome Sequence Resource for Two Populations of Ditylenchus destructor, the Migratory Endoparasitic Phytonematode.</title>
        <authorList>
            <person name="Zhang H."/>
            <person name="Lin R."/>
            <person name="Xie B."/>
        </authorList>
    </citation>
    <scope>NUCLEOTIDE SEQUENCE</scope>
    <source>
        <strain evidence="2">BazhouSP</strain>
    </source>
</reference>
<evidence type="ECO:0000313" key="3">
    <source>
        <dbReference type="Proteomes" id="UP001201812"/>
    </source>
</evidence>
<dbReference type="Pfam" id="PF02330">
    <property type="entry name" value="MAM33"/>
    <property type="match status" value="1"/>
</dbReference>
<evidence type="ECO:0000313" key="2">
    <source>
        <dbReference type="EMBL" id="KAI1726116.1"/>
    </source>
</evidence>
<keyword evidence="3" id="KW-1185">Reference proteome</keyword>
<dbReference type="SUPFAM" id="SSF54529">
    <property type="entry name" value="Mitochondrial glycoprotein MAM33-like"/>
    <property type="match status" value="1"/>
</dbReference>
<dbReference type="EMBL" id="JAKKPZ010000002">
    <property type="protein sequence ID" value="KAI1726116.1"/>
    <property type="molecule type" value="Genomic_DNA"/>
</dbReference>